<protein>
    <submittedName>
        <fullName evidence="3">TIGR01621 family pseudouridine synthase</fullName>
    </submittedName>
</protein>
<reference evidence="3 4" key="1">
    <citation type="submission" date="2019-08" db="EMBL/GenBank/DDBJ databases">
        <title>Microbe sample from Colwellia echini.</title>
        <authorList>
            <person name="Christiansen L."/>
            <person name="Pathiraja D."/>
            <person name="Schultz-Johansen M."/>
            <person name="Choi I.-G."/>
            <person name="Stougaard P."/>
        </authorList>
    </citation>
    <scope>NUCLEOTIDE SEQUENCE [LARGE SCALE GENOMIC DNA]</scope>
    <source>
        <strain evidence="3 4">A3</strain>
    </source>
</reference>
<sequence length="233" mass="26156">MFKIIAQHPDFIVVNKEAGVNFHDEGEIGTGLHSLVKAQLKTQSLTTEAVELFPVHRLDKMTSGLVIFAKNLAAAQAFGILFSEHLIEKYYLAIADKKPVKKQGLIKGDMAKSRRGMLKLLRSMVNPAITQFFSYSTINKQRLYLLKPHSGKTHQLRVALASIGAPIIGDPLYYSQSVADRGYLHAYALRFDYLGDSFEFICPPASGEYFLEESVSVQLAEIKKPWLVKWPKL</sequence>
<name>A0ABY3MV06_9GAMM</name>
<comment type="similarity">
    <text evidence="1">Belongs to the pseudouridine synthase RluA family.</text>
</comment>
<dbReference type="Proteomes" id="UP000815846">
    <property type="component" value="Unassembled WGS sequence"/>
</dbReference>
<dbReference type="InterPro" id="IPR006224">
    <property type="entry name" value="PsdUridine_synth_RluA-like_CS"/>
</dbReference>
<comment type="caution">
    <text evidence="3">The sequence shown here is derived from an EMBL/GenBank/DDBJ whole genome shotgun (WGS) entry which is preliminary data.</text>
</comment>
<organism evidence="3 4">
    <name type="scientific">Colwellia echini</name>
    <dbReference type="NCBI Taxonomy" id="1982103"/>
    <lineage>
        <taxon>Bacteria</taxon>
        <taxon>Pseudomonadati</taxon>
        <taxon>Pseudomonadota</taxon>
        <taxon>Gammaproteobacteria</taxon>
        <taxon>Alteromonadales</taxon>
        <taxon>Colwelliaceae</taxon>
        <taxon>Colwellia</taxon>
    </lineage>
</organism>
<dbReference type="InterPro" id="IPR006145">
    <property type="entry name" value="PsdUridine_synth_RsuA/RluA"/>
</dbReference>
<dbReference type="Pfam" id="PF00849">
    <property type="entry name" value="PseudoU_synth_2"/>
    <property type="match status" value="1"/>
</dbReference>
<dbReference type="InterPro" id="IPR050188">
    <property type="entry name" value="RluA_PseudoU_synthase"/>
</dbReference>
<evidence type="ECO:0000256" key="1">
    <source>
        <dbReference type="ARBA" id="ARBA00010876"/>
    </source>
</evidence>
<dbReference type="InterPro" id="IPR006508">
    <property type="entry name" value="PsdUridine_synth_RluA-like"/>
</dbReference>
<dbReference type="EMBL" id="PJAI02000014">
    <property type="protein sequence ID" value="TYK65042.1"/>
    <property type="molecule type" value="Genomic_DNA"/>
</dbReference>
<dbReference type="SUPFAM" id="SSF55120">
    <property type="entry name" value="Pseudouridine synthase"/>
    <property type="match status" value="1"/>
</dbReference>
<accession>A0ABY3MV06</accession>
<dbReference type="NCBIfam" id="TIGR01621">
    <property type="entry name" value="RluA-like"/>
    <property type="match status" value="1"/>
</dbReference>
<evidence type="ECO:0000313" key="3">
    <source>
        <dbReference type="EMBL" id="TYK65042.1"/>
    </source>
</evidence>
<dbReference type="PROSITE" id="PS01129">
    <property type="entry name" value="PSI_RLU"/>
    <property type="match status" value="1"/>
</dbReference>
<keyword evidence="4" id="KW-1185">Reference proteome</keyword>
<dbReference type="PANTHER" id="PTHR21600:SF87">
    <property type="entry name" value="RNA PSEUDOURIDYLATE SYNTHASE DOMAIN-CONTAINING PROTEIN 1"/>
    <property type="match status" value="1"/>
</dbReference>
<evidence type="ECO:0000313" key="4">
    <source>
        <dbReference type="Proteomes" id="UP000815846"/>
    </source>
</evidence>
<dbReference type="InterPro" id="IPR020103">
    <property type="entry name" value="PsdUridine_synth_cat_dom_sf"/>
</dbReference>
<dbReference type="Gene3D" id="3.30.2350.10">
    <property type="entry name" value="Pseudouridine synthase"/>
    <property type="match status" value="1"/>
</dbReference>
<feature type="domain" description="Pseudouridine synthase RsuA/RluA-like" evidence="2">
    <location>
        <begin position="10"/>
        <end position="162"/>
    </location>
</feature>
<gene>
    <name evidence="3" type="ORF">CWS31_012150</name>
</gene>
<dbReference type="RefSeq" id="WP_101343624.1">
    <property type="nucleotide sequence ID" value="NZ_PJAI02000014.1"/>
</dbReference>
<evidence type="ECO:0000259" key="2">
    <source>
        <dbReference type="Pfam" id="PF00849"/>
    </source>
</evidence>
<dbReference type="PANTHER" id="PTHR21600">
    <property type="entry name" value="MITOCHONDRIAL RNA PSEUDOURIDINE SYNTHASE"/>
    <property type="match status" value="1"/>
</dbReference>
<proteinExistence type="inferred from homology"/>
<dbReference type="CDD" id="cd02869">
    <property type="entry name" value="PseudoU_synth_RluA_like"/>
    <property type="match status" value="1"/>
</dbReference>